<keyword evidence="6 11" id="KW-1133">Transmembrane helix</keyword>
<feature type="transmembrane region" description="Helical" evidence="11">
    <location>
        <begin position="608"/>
        <end position="629"/>
    </location>
</feature>
<dbReference type="Proteomes" id="UP000606974">
    <property type="component" value="Unassembled WGS sequence"/>
</dbReference>
<reference evidence="13" key="1">
    <citation type="submission" date="2020-02" db="EMBL/GenBank/DDBJ databases">
        <authorList>
            <person name="Palmer J.M."/>
        </authorList>
    </citation>
    <scope>NUCLEOTIDE SEQUENCE</scope>
    <source>
        <strain evidence="13">EPUS1.4</strain>
        <tissue evidence="13">Thallus</tissue>
    </source>
</reference>
<feature type="compositionally biased region" description="Basic and acidic residues" evidence="10">
    <location>
        <begin position="181"/>
        <end position="192"/>
    </location>
</feature>
<evidence type="ECO:0000256" key="10">
    <source>
        <dbReference type="SAM" id="MobiDB-lite"/>
    </source>
</evidence>
<feature type="region of interest" description="Disordered" evidence="10">
    <location>
        <begin position="26"/>
        <end position="49"/>
    </location>
</feature>
<dbReference type="SMART" id="SM00724">
    <property type="entry name" value="TLC"/>
    <property type="match status" value="1"/>
</dbReference>
<gene>
    <name evidence="13" type="ORF">GJ744_003712</name>
</gene>
<evidence type="ECO:0000259" key="12">
    <source>
        <dbReference type="PROSITE" id="PS50922"/>
    </source>
</evidence>
<comment type="similarity">
    <text evidence="2">Belongs to the sphingosine N-acyltransferase family.</text>
</comment>
<evidence type="ECO:0000256" key="9">
    <source>
        <dbReference type="PROSITE-ProRule" id="PRU00205"/>
    </source>
</evidence>
<feature type="compositionally biased region" description="Low complexity" evidence="10">
    <location>
        <begin position="287"/>
        <end position="305"/>
    </location>
</feature>
<evidence type="ECO:0000313" key="13">
    <source>
        <dbReference type="EMBL" id="KAF7503483.1"/>
    </source>
</evidence>
<dbReference type="GO" id="GO:0005789">
    <property type="term" value="C:endoplasmic reticulum membrane"/>
    <property type="evidence" value="ECO:0007669"/>
    <property type="project" value="UniProtKB-SubCell"/>
</dbReference>
<evidence type="ECO:0000256" key="8">
    <source>
        <dbReference type="ARBA" id="ARBA00023180"/>
    </source>
</evidence>
<evidence type="ECO:0000256" key="2">
    <source>
        <dbReference type="ARBA" id="ARBA00009808"/>
    </source>
</evidence>
<feature type="region of interest" description="Disordered" evidence="10">
    <location>
        <begin position="72"/>
        <end position="241"/>
    </location>
</feature>
<feature type="domain" description="TLC" evidence="12">
    <location>
        <begin position="421"/>
        <end position="637"/>
    </location>
</feature>
<evidence type="ECO:0000256" key="6">
    <source>
        <dbReference type="ARBA" id="ARBA00022989"/>
    </source>
</evidence>
<keyword evidence="14" id="KW-1185">Reference proteome</keyword>
<feature type="compositionally biased region" description="Basic and acidic residues" evidence="10">
    <location>
        <begin position="206"/>
        <end position="241"/>
    </location>
</feature>
<keyword evidence="7 9" id="KW-0472">Membrane</keyword>
<dbReference type="AlphaFoldDB" id="A0A8H7A7F2"/>
<dbReference type="PANTHER" id="PTHR12560:SF11">
    <property type="entry name" value="CERAMIDE SYNTHASE LAC1-RELATED"/>
    <property type="match status" value="1"/>
</dbReference>
<evidence type="ECO:0000313" key="14">
    <source>
        <dbReference type="Proteomes" id="UP000606974"/>
    </source>
</evidence>
<feature type="transmembrane region" description="Helical" evidence="11">
    <location>
        <begin position="333"/>
        <end position="350"/>
    </location>
</feature>
<dbReference type="PANTHER" id="PTHR12560">
    <property type="entry name" value="LONGEVITY ASSURANCE FACTOR 1 LAG1"/>
    <property type="match status" value="1"/>
</dbReference>
<dbReference type="InterPro" id="IPR006634">
    <property type="entry name" value="TLC-dom"/>
</dbReference>
<proteinExistence type="inferred from homology"/>
<dbReference type="PROSITE" id="PS50922">
    <property type="entry name" value="TLC"/>
    <property type="match status" value="1"/>
</dbReference>
<dbReference type="Pfam" id="PF03798">
    <property type="entry name" value="TRAM_LAG1_CLN8"/>
    <property type="match status" value="1"/>
</dbReference>
<feature type="transmembrane region" description="Helical" evidence="11">
    <location>
        <begin position="553"/>
        <end position="570"/>
    </location>
</feature>
<feature type="compositionally biased region" description="Basic and acidic residues" evidence="10">
    <location>
        <begin position="104"/>
        <end position="124"/>
    </location>
</feature>
<comment type="caution">
    <text evidence="13">The sequence shown here is derived from an EMBL/GenBank/DDBJ whole genome shotgun (WGS) entry which is preliminary data.</text>
</comment>
<evidence type="ECO:0000256" key="3">
    <source>
        <dbReference type="ARBA" id="ARBA00022679"/>
    </source>
</evidence>
<keyword evidence="3" id="KW-0808">Transferase</keyword>
<evidence type="ECO:0000256" key="4">
    <source>
        <dbReference type="ARBA" id="ARBA00022692"/>
    </source>
</evidence>
<dbReference type="GO" id="GO:0046513">
    <property type="term" value="P:ceramide biosynthetic process"/>
    <property type="evidence" value="ECO:0007669"/>
    <property type="project" value="InterPro"/>
</dbReference>
<accession>A0A8H7A7F2</accession>
<feature type="compositionally biased region" description="Basic and acidic residues" evidence="10">
    <location>
        <begin position="709"/>
        <end position="721"/>
    </location>
</feature>
<feature type="region of interest" description="Disordered" evidence="10">
    <location>
        <begin position="268"/>
        <end position="313"/>
    </location>
</feature>
<evidence type="ECO:0000256" key="1">
    <source>
        <dbReference type="ARBA" id="ARBA00004477"/>
    </source>
</evidence>
<feature type="transmembrane region" description="Helical" evidence="11">
    <location>
        <begin position="505"/>
        <end position="533"/>
    </location>
</feature>
<comment type="subcellular location">
    <subcellularLocation>
        <location evidence="1">Endoplasmic reticulum membrane</location>
        <topology evidence="1">Multi-pass membrane protein</topology>
    </subcellularLocation>
</comment>
<dbReference type="EMBL" id="JAACFV010000176">
    <property type="protein sequence ID" value="KAF7503483.1"/>
    <property type="molecule type" value="Genomic_DNA"/>
</dbReference>
<feature type="transmembrane region" description="Helical" evidence="11">
    <location>
        <begin position="386"/>
        <end position="403"/>
    </location>
</feature>
<dbReference type="GO" id="GO:0050291">
    <property type="term" value="F:sphingosine N-acyltransferase activity"/>
    <property type="evidence" value="ECO:0007669"/>
    <property type="project" value="InterPro"/>
</dbReference>
<keyword evidence="5" id="KW-0256">Endoplasmic reticulum</keyword>
<evidence type="ECO:0000256" key="5">
    <source>
        <dbReference type="ARBA" id="ARBA00022824"/>
    </source>
</evidence>
<feature type="transmembrane region" description="Helical" evidence="11">
    <location>
        <begin position="430"/>
        <end position="455"/>
    </location>
</feature>
<keyword evidence="4 9" id="KW-0812">Transmembrane</keyword>
<feature type="region of interest" description="Disordered" evidence="10">
    <location>
        <begin position="679"/>
        <end position="721"/>
    </location>
</feature>
<evidence type="ECO:0000256" key="11">
    <source>
        <dbReference type="SAM" id="Phobius"/>
    </source>
</evidence>
<evidence type="ECO:0000256" key="7">
    <source>
        <dbReference type="ARBA" id="ARBA00023136"/>
    </source>
</evidence>
<name>A0A8H7A7F2_9EURO</name>
<dbReference type="InterPro" id="IPR016439">
    <property type="entry name" value="Lag1/Lac1-like"/>
</dbReference>
<sequence>MVLLRNSTYTSAFRVQAYRTARARAAGQSWRQIGRRSYASGHEGAKKASSDLPWLIGSVAVTVPSATWLWQQGPKKSKRDANHGHASHDEQKEDGGEEQEGQEENNRNPEETDDEKPQDTEDSRQANSEEEGDDAKDKTDDAGEEKEAKGEEDKRPIGETIRNEPPNEISPSENKWSSGDEGLKEGDNDTVLKKSQQIKSVDVDADEGKKDGPSADVDKGHEGEQKGTRVTEGDKKRKAEDPRSRRFVFAEFLLRTLYAWEQLGGMARPRRHSSNLGADPRGDTSAPAISTLTPSISPSFSPPSSEKFYKPHSKRRKARSALRRWKQISLRHTWLNPLIIVLVILGGYAVNPSETNPLHKAILLSYPMGPETEGGPTMYGKGRNDLAFVAFYTIVLSFTREFLMQRVIRPLAIRCGIRGRAKQSRFMEQVYTAIYFAVFGPLGMYIMSQGTLWYFNTTAMFEGYPHKQHDGIFKAYYLLQASYWAQQAIVLLLQLEKPRKDFKELVLHHMVTLSLIALSYRFHFAKMGIAVYITHDISDFFIATSKTLNYLDSPIVGPYFCFFVLIWIYLRHYINLTILYATLTEFRTVGPFDLNWETQQYKCSLSQWITFTLLASLQAVNLFWLFLILRIAKNYVFNAVKEDERSDNEEEDEDLKVGDAVGSVTAAVKDGVEAAKEEVRRRIEGSTESKMQTDGPAVLVNRKPVGGETHPKGAVERRKKR</sequence>
<feature type="compositionally biased region" description="Basic and acidic residues" evidence="10">
    <location>
        <begin position="79"/>
        <end position="94"/>
    </location>
</feature>
<organism evidence="13 14">
    <name type="scientific">Endocarpon pusillum</name>
    <dbReference type="NCBI Taxonomy" id="364733"/>
    <lineage>
        <taxon>Eukaryota</taxon>
        <taxon>Fungi</taxon>
        <taxon>Dikarya</taxon>
        <taxon>Ascomycota</taxon>
        <taxon>Pezizomycotina</taxon>
        <taxon>Eurotiomycetes</taxon>
        <taxon>Chaetothyriomycetidae</taxon>
        <taxon>Verrucariales</taxon>
        <taxon>Verrucariaceae</taxon>
        <taxon>Endocarpon</taxon>
    </lineage>
</organism>
<keyword evidence="8" id="KW-0325">Glycoprotein</keyword>
<feature type="compositionally biased region" description="Basic and acidic residues" evidence="10">
    <location>
        <begin position="135"/>
        <end position="157"/>
    </location>
</feature>
<protein>
    <recommendedName>
        <fullName evidence="12">TLC domain-containing protein</fullName>
    </recommendedName>
</protein>
<dbReference type="OrthoDB" id="3053196at2759"/>